<proteinExistence type="predicted"/>
<name>A0ABT1TBK5_9SPHI</name>
<sequence length="130" mass="14911">MQEVFNVSLPDGLVILRDNDQLQGAMEVIFQPGSEPYKSLIAALTEENKDKFGSSKFDTLQFEVKRFDPATLKGRLRIQYKLQLTFSCSGIVNDLNNQHSYWNFETDLQSGRINFQGDEYGDLRSTTDEF</sequence>
<gene>
    <name evidence="1" type="ORF">NPE20_25295</name>
</gene>
<protein>
    <submittedName>
        <fullName evidence="1">Uncharacterized protein</fullName>
    </submittedName>
</protein>
<accession>A0ABT1TBK5</accession>
<evidence type="ECO:0000313" key="1">
    <source>
        <dbReference type="EMBL" id="MCQ6961313.1"/>
    </source>
</evidence>
<dbReference type="Proteomes" id="UP001204376">
    <property type="component" value="Unassembled WGS sequence"/>
</dbReference>
<dbReference type="EMBL" id="JANHOH010000013">
    <property type="protein sequence ID" value="MCQ6961313.1"/>
    <property type="molecule type" value="Genomic_DNA"/>
</dbReference>
<organism evidence="1 2">
    <name type="scientific">Mucilaginibacter aquariorum</name>
    <dbReference type="NCBI Taxonomy" id="2967225"/>
    <lineage>
        <taxon>Bacteria</taxon>
        <taxon>Pseudomonadati</taxon>
        <taxon>Bacteroidota</taxon>
        <taxon>Sphingobacteriia</taxon>
        <taxon>Sphingobacteriales</taxon>
        <taxon>Sphingobacteriaceae</taxon>
        <taxon>Mucilaginibacter</taxon>
    </lineage>
</organism>
<reference evidence="1 2" key="1">
    <citation type="submission" date="2022-07" db="EMBL/GenBank/DDBJ databases">
        <title>Mucilaginibacter sp. JC4.</title>
        <authorList>
            <person name="Le V."/>
            <person name="Ko S.-R."/>
            <person name="Ahn C.-Y."/>
            <person name="Oh H.-M."/>
        </authorList>
    </citation>
    <scope>NUCLEOTIDE SEQUENCE [LARGE SCALE GENOMIC DNA]</scope>
    <source>
        <strain evidence="1 2">JC4</strain>
    </source>
</reference>
<keyword evidence="2" id="KW-1185">Reference proteome</keyword>
<comment type="caution">
    <text evidence="1">The sequence shown here is derived from an EMBL/GenBank/DDBJ whole genome shotgun (WGS) entry which is preliminary data.</text>
</comment>
<evidence type="ECO:0000313" key="2">
    <source>
        <dbReference type="Proteomes" id="UP001204376"/>
    </source>
</evidence>
<dbReference type="RefSeq" id="WP_256541482.1">
    <property type="nucleotide sequence ID" value="NZ_JANHOH010000013.1"/>
</dbReference>